<comment type="caution">
    <text evidence="15">The sequence shown here is derived from an EMBL/GenBank/DDBJ whole genome shotgun (WGS) entry which is preliminary data.</text>
</comment>
<dbReference type="GO" id="GO:0042803">
    <property type="term" value="F:protein homodimerization activity"/>
    <property type="evidence" value="ECO:0007669"/>
    <property type="project" value="InterPro"/>
</dbReference>
<feature type="binding site" evidence="10">
    <location>
        <begin position="9"/>
        <end position="14"/>
    </location>
    <ligand>
        <name>NAD(+)</name>
        <dbReference type="ChEBI" id="CHEBI:57540"/>
    </ligand>
</feature>
<proteinExistence type="inferred from homology"/>
<keyword evidence="5 11" id="KW-0560">Oxidoreductase</keyword>
<feature type="binding site" evidence="9">
    <location>
        <begin position="268"/>
        <end position="269"/>
    </location>
    <ligand>
        <name>substrate</name>
    </ligand>
</feature>
<dbReference type="FunFam" id="3.40.50.720:FF:000088">
    <property type="entry name" value="Glycerol-3-phosphate dehydrogenase [NAD(+)]"/>
    <property type="match status" value="1"/>
</dbReference>
<dbReference type="NCBIfam" id="TIGR03376">
    <property type="entry name" value="glycerol3P_DH"/>
    <property type="match status" value="1"/>
</dbReference>
<dbReference type="InterPro" id="IPR008927">
    <property type="entry name" value="6-PGluconate_DH-like_C_sf"/>
</dbReference>
<name>A0A210Q2Z0_MIZYE</name>
<evidence type="ECO:0000256" key="5">
    <source>
        <dbReference type="ARBA" id="ARBA00023002"/>
    </source>
</evidence>
<keyword evidence="16" id="KW-1185">Reference proteome</keyword>
<protein>
    <recommendedName>
        <fullName evidence="12">Glycerol-3-phosphate dehydrogenase [NAD(+)]</fullName>
        <ecNumber evidence="12">1.1.1.8</ecNumber>
    </recommendedName>
</protein>
<comment type="subcellular location">
    <subcellularLocation>
        <location evidence="1">Cytoplasm</location>
    </subcellularLocation>
</comment>
<dbReference type="PROSITE" id="PS00957">
    <property type="entry name" value="NAD_G3PDH"/>
    <property type="match status" value="1"/>
</dbReference>
<evidence type="ECO:0000256" key="9">
    <source>
        <dbReference type="PIRSR" id="PIRSR000114-2"/>
    </source>
</evidence>
<evidence type="ECO:0000256" key="2">
    <source>
        <dbReference type="ARBA" id="ARBA00005192"/>
    </source>
</evidence>
<dbReference type="InterPro" id="IPR011128">
    <property type="entry name" value="G3P_DH_NAD-dep_N"/>
</dbReference>
<dbReference type="SUPFAM" id="SSF51735">
    <property type="entry name" value="NAD(P)-binding Rossmann-fold domains"/>
    <property type="match status" value="1"/>
</dbReference>
<evidence type="ECO:0000256" key="11">
    <source>
        <dbReference type="RuleBase" id="RU000437"/>
    </source>
</evidence>
<feature type="active site" description="Proton acceptor" evidence="8">
    <location>
        <position position="204"/>
    </location>
</feature>
<dbReference type="GO" id="GO:0141152">
    <property type="term" value="F:glycerol-3-phosphate dehydrogenase (NAD+) activity"/>
    <property type="evidence" value="ECO:0007669"/>
    <property type="project" value="UniProtKB-UniRule"/>
</dbReference>
<dbReference type="GO" id="GO:0051287">
    <property type="term" value="F:NAD binding"/>
    <property type="evidence" value="ECO:0007669"/>
    <property type="project" value="UniProtKB-UniRule"/>
</dbReference>
<dbReference type="EC" id="1.1.1.8" evidence="12"/>
<reference evidence="15 16" key="1">
    <citation type="journal article" date="2017" name="Nat. Ecol. Evol.">
        <title>Scallop genome provides insights into evolution of bilaterian karyotype and development.</title>
        <authorList>
            <person name="Wang S."/>
            <person name="Zhang J."/>
            <person name="Jiao W."/>
            <person name="Li J."/>
            <person name="Xun X."/>
            <person name="Sun Y."/>
            <person name="Guo X."/>
            <person name="Huan P."/>
            <person name="Dong B."/>
            <person name="Zhang L."/>
            <person name="Hu X."/>
            <person name="Sun X."/>
            <person name="Wang J."/>
            <person name="Zhao C."/>
            <person name="Wang Y."/>
            <person name="Wang D."/>
            <person name="Huang X."/>
            <person name="Wang R."/>
            <person name="Lv J."/>
            <person name="Li Y."/>
            <person name="Zhang Z."/>
            <person name="Liu B."/>
            <person name="Lu W."/>
            <person name="Hui Y."/>
            <person name="Liang J."/>
            <person name="Zhou Z."/>
            <person name="Hou R."/>
            <person name="Li X."/>
            <person name="Liu Y."/>
            <person name="Li H."/>
            <person name="Ning X."/>
            <person name="Lin Y."/>
            <person name="Zhao L."/>
            <person name="Xing Q."/>
            <person name="Dou J."/>
            <person name="Li Y."/>
            <person name="Mao J."/>
            <person name="Guo H."/>
            <person name="Dou H."/>
            <person name="Li T."/>
            <person name="Mu C."/>
            <person name="Jiang W."/>
            <person name="Fu Q."/>
            <person name="Fu X."/>
            <person name="Miao Y."/>
            <person name="Liu J."/>
            <person name="Yu Q."/>
            <person name="Li R."/>
            <person name="Liao H."/>
            <person name="Li X."/>
            <person name="Kong Y."/>
            <person name="Jiang Z."/>
            <person name="Chourrout D."/>
            <person name="Li R."/>
            <person name="Bao Z."/>
        </authorList>
    </citation>
    <scope>NUCLEOTIDE SEQUENCE [LARGE SCALE GENOMIC DNA]</scope>
    <source>
        <strain evidence="15 16">PY_sf001</strain>
    </source>
</reference>
<gene>
    <name evidence="15" type="ORF">KP79_PYT04975</name>
</gene>
<sequence>MGKAVCIIGSGNWGSAIAKIVGHNVRDRRELFDPLVRMYVYEEMVDGEKLTEVINTRHENVKYLPGVQLPDNVVAVPNLLEASKDGDIYIFVLPHQFVADICATMKGNIKKDSIAVSLIKGVSITEGGIKLISDVITEELGIHCSAMMGANLAGEVAKEQFCESTIGSTNEENGQMLKRLFETPYFHCMIVNDTPTVEICGALKNVVGIGAGIVDGMNYGDNTKAAVIRLGLMEMIKFAELFSPGSKVSTFFESCGIADLVATCHGGRNRMLGESVVKSSKTVKELEKELLHGQSFQGPLVAREIYHILETKHMLEQFPMFMAIHKICEREMDPSQFVSCLRNHPEHM</sequence>
<comment type="catalytic activity">
    <reaction evidence="7 12">
        <text>sn-glycerol 3-phosphate + NAD(+) = dihydroxyacetone phosphate + NADH + H(+)</text>
        <dbReference type="Rhea" id="RHEA:11092"/>
        <dbReference type="ChEBI" id="CHEBI:15378"/>
        <dbReference type="ChEBI" id="CHEBI:57540"/>
        <dbReference type="ChEBI" id="CHEBI:57597"/>
        <dbReference type="ChEBI" id="CHEBI:57642"/>
        <dbReference type="ChEBI" id="CHEBI:57945"/>
        <dbReference type="EC" id="1.1.1.8"/>
    </reaction>
</comment>
<feature type="domain" description="Glycerol-3-phosphate dehydrogenase NAD-dependent N-terminal" evidence="13">
    <location>
        <begin position="5"/>
        <end position="172"/>
    </location>
</feature>
<evidence type="ECO:0000259" key="13">
    <source>
        <dbReference type="Pfam" id="PF01210"/>
    </source>
</evidence>
<dbReference type="Pfam" id="PF07479">
    <property type="entry name" value="NAD_Gly3P_dh_C"/>
    <property type="match status" value="1"/>
</dbReference>
<feature type="domain" description="Glycerol-3-phosphate dehydrogenase NAD-dependent C-terminal" evidence="14">
    <location>
        <begin position="193"/>
        <end position="338"/>
    </location>
</feature>
<dbReference type="InterPro" id="IPR036291">
    <property type="entry name" value="NAD(P)-bd_dom_sf"/>
</dbReference>
<feature type="binding site" evidence="10">
    <location>
        <position position="297"/>
    </location>
    <ligand>
        <name>NAD(+)</name>
        <dbReference type="ChEBI" id="CHEBI:57540"/>
    </ligand>
</feature>
<feature type="binding site" evidence="10">
    <location>
        <position position="268"/>
    </location>
    <ligand>
        <name>NAD(+)</name>
        <dbReference type="ChEBI" id="CHEBI:57540"/>
    </ligand>
</feature>
<dbReference type="EMBL" id="NEDP02005180">
    <property type="protein sequence ID" value="OWF43029.1"/>
    <property type="molecule type" value="Genomic_DNA"/>
</dbReference>
<dbReference type="PANTHER" id="PTHR11728">
    <property type="entry name" value="GLYCEROL-3-PHOSPHATE DEHYDROGENASE"/>
    <property type="match status" value="1"/>
</dbReference>
<evidence type="ECO:0000256" key="6">
    <source>
        <dbReference type="ARBA" id="ARBA00023027"/>
    </source>
</evidence>
<keyword evidence="6 10" id="KW-0520">NAD</keyword>
<dbReference type="GO" id="GO:0005975">
    <property type="term" value="P:carbohydrate metabolic process"/>
    <property type="evidence" value="ECO:0007669"/>
    <property type="project" value="InterPro"/>
</dbReference>
<keyword evidence="4" id="KW-0963">Cytoplasm</keyword>
<dbReference type="GO" id="GO:0005829">
    <property type="term" value="C:cytosol"/>
    <property type="evidence" value="ECO:0007669"/>
    <property type="project" value="TreeGrafter"/>
</dbReference>
<evidence type="ECO:0000256" key="12">
    <source>
        <dbReference type="RuleBase" id="RU361243"/>
    </source>
</evidence>
<accession>A0A210Q2Z0</accession>
<evidence type="ECO:0000313" key="16">
    <source>
        <dbReference type="Proteomes" id="UP000242188"/>
    </source>
</evidence>
<evidence type="ECO:0000256" key="8">
    <source>
        <dbReference type="PIRSR" id="PIRSR000114-1"/>
    </source>
</evidence>
<evidence type="ECO:0000259" key="14">
    <source>
        <dbReference type="Pfam" id="PF07479"/>
    </source>
</evidence>
<dbReference type="GO" id="GO:0046168">
    <property type="term" value="P:glycerol-3-phosphate catabolic process"/>
    <property type="evidence" value="ECO:0007669"/>
    <property type="project" value="UniProtKB-UniRule"/>
</dbReference>
<evidence type="ECO:0000256" key="4">
    <source>
        <dbReference type="ARBA" id="ARBA00022490"/>
    </source>
</evidence>
<organism evidence="15 16">
    <name type="scientific">Mizuhopecten yessoensis</name>
    <name type="common">Japanese scallop</name>
    <name type="synonym">Patinopecten yessoensis</name>
    <dbReference type="NCBI Taxonomy" id="6573"/>
    <lineage>
        <taxon>Eukaryota</taxon>
        <taxon>Metazoa</taxon>
        <taxon>Spiralia</taxon>
        <taxon>Lophotrochozoa</taxon>
        <taxon>Mollusca</taxon>
        <taxon>Bivalvia</taxon>
        <taxon>Autobranchia</taxon>
        <taxon>Pteriomorphia</taxon>
        <taxon>Pectinida</taxon>
        <taxon>Pectinoidea</taxon>
        <taxon>Pectinidae</taxon>
        <taxon>Mizuhopecten</taxon>
    </lineage>
</organism>
<dbReference type="PANTHER" id="PTHR11728:SF8">
    <property type="entry name" value="GLYCEROL-3-PHOSPHATE DEHYDROGENASE [NAD(+)]-RELATED"/>
    <property type="match status" value="1"/>
</dbReference>
<evidence type="ECO:0000256" key="3">
    <source>
        <dbReference type="ARBA" id="ARBA00011009"/>
    </source>
</evidence>
<evidence type="ECO:0000313" key="15">
    <source>
        <dbReference type="EMBL" id="OWF43029.1"/>
    </source>
</evidence>
<dbReference type="Gene3D" id="1.10.1040.10">
    <property type="entry name" value="N-(1-d-carboxylethyl)-l-norvaline Dehydrogenase, domain 2"/>
    <property type="match status" value="1"/>
</dbReference>
<dbReference type="Pfam" id="PF01210">
    <property type="entry name" value="NAD_Gly3P_dh_N"/>
    <property type="match status" value="1"/>
</dbReference>
<dbReference type="InterPro" id="IPR006168">
    <property type="entry name" value="G3P_DH_NAD-dep"/>
</dbReference>
<dbReference type="Proteomes" id="UP000242188">
    <property type="component" value="Unassembled WGS sequence"/>
</dbReference>
<dbReference type="PRINTS" id="PR00077">
    <property type="entry name" value="GPDHDRGNASE"/>
</dbReference>
<comment type="similarity">
    <text evidence="3 11">Belongs to the NAD-dependent glycerol-3-phosphate dehydrogenase family.</text>
</comment>
<evidence type="ECO:0000256" key="1">
    <source>
        <dbReference type="ARBA" id="ARBA00004496"/>
    </source>
</evidence>
<evidence type="ECO:0000256" key="7">
    <source>
        <dbReference type="ARBA" id="ARBA00048683"/>
    </source>
</evidence>
<dbReference type="InterPro" id="IPR013328">
    <property type="entry name" value="6PGD_dom2"/>
</dbReference>
<dbReference type="InterPro" id="IPR006109">
    <property type="entry name" value="G3P_DH_NAD-dep_C"/>
</dbReference>
<dbReference type="FunFam" id="1.10.1040.10:FF:000004">
    <property type="entry name" value="Glycerol-3-phosphate dehydrogenase [NAD(+)]"/>
    <property type="match status" value="1"/>
</dbReference>
<comment type="pathway">
    <text evidence="2">Phospholipid metabolism; alpha-glycerophosphate cycle.</text>
</comment>
<feature type="binding site" evidence="9">
    <location>
        <position position="120"/>
    </location>
    <ligand>
        <name>substrate</name>
    </ligand>
</feature>
<dbReference type="SUPFAM" id="SSF48179">
    <property type="entry name" value="6-phosphogluconate dehydrogenase C-terminal domain-like"/>
    <property type="match status" value="1"/>
</dbReference>
<dbReference type="STRING" id="6573.A0A210Q2Z0"/>
<dbReference type="Gene3D" id="3.40.50.720">
    <property type="entry name" value="NAD(P)-binding Rossmann-like Domain"/>
    <property type="match status" value="1"/>
</dbReference>
<dbReference type="OrthoDB" id="10263760at2759"/>
<dbReference type="PIRSF" id="PIRSF000114">
    <property type="entry name" value="Glycerol-3-P_dh"/>
    <property type="match status" value="1"/>
</dbReference>
<feature type="binding site" evidence="10">
    <location>
        <position position="153"/>
    </location>
    <ligand>
        <name>NAD(+)</name>
        <dbReference type="ChEBI" id="CHEBI:57540"/>
    </ligand>
</feature>
<evidence type="ECO:0000256" key="10">
    <source>
        <dbReference type="PIRSR" id="PIRSR000114-3"/>
    </source>
</evidence>
<dbReference type="InterPro" id="IPR017751">
    <property type="entry name" value="G3P_DH_NAD-dep_euk"/>
</dbReference>
<feature type="binding site" evidence="10">
    <location>
        <position position="97"/>
    </location>
    <ligand>
        <name>NAD(+)</name>
        <dbReference type="ChEBI" id="CHEBI:57540"/>
    </ligand>
</feature>
<dbReference type="AlphaFoldDB" id="A0A210Q2Z0"/>